<reference evidence="1" key="2">
    <citation type="submission" date="2018-04" db="EMBL/GenBank/DDBJ databases">
        <title>OnivRS2 (Oryza nivara Reference Sequence Version 2).</title>
        <authorList>
            <person name="Zhang J."/>
            <person name="Kudrna D."/>
            <person name="Lee S."/>
            <person name="Talag J."/>
            <person name="Rajasekar S."/>
            <person name="Welchert J."/>
            <person name="Hsing Y.-I."/>
            <person name="Wing R.A."/>
        </authorList>
    </citation>
    <scope>NUCLEOTIDE SEQUENCE [LARGE SCALE GENOMIC DNA]</scope>
    <source>
        <strain evidence="1">SL10</strain>
    </source>
</reference>
<evidence type="ECO:0000313" key="1">
    <source>
        <dbReference type="EnsemblPlants" id="ONIVA07G19780.3"/>
    </source>
</evidence>
<proteinExistence type="predicted"/>
<evidence type="ECO:0000313" key="2">
    <source>
        <dbReference type="Proteomes" id="UP000006591"/>
    </source>
</evidence>
<dbReference type="AlphaFoldDB" id="A0A0E0I3A9"/>
<organism evidence="1">
    <name type="scientific">Oryza nivara</name>
    <name type="common">Indian wild rice</name>
    <name type="synonym">Oryza sativa f. spontanea</name>
    <dbReference type="NCBI Taxonomy" id="4536"/>
    <lineage>
        <taxon>Eukaryota</taxon>
        <taxon>Viridiplantae</taxon>
        <taxon>Streptophyta</taxon>
        <taxon>Embryophyta</taxon>
        <taxon>Tracheophyta</taxon>
        <taxon>Spermatophyta</taxon>
        <taxon>Magnoliopsida</taxon>
        <taxon>Liliopsida</taxon>
        <taxon>Poales</taxon>
        <taxon>Poaceae</taxon>
        <taxon>BOP clade</taxon>
        <taxon>Oryzoideae</taxon>
        <taxon>Oryzeae</taxon>
        <taxon>Oryzinae</taxon>
        <taxon>Oryza</taxon>
    </lineage>
</organism>
<reference evidence="1" key="1">
    <citation type="submission" date="2015-04" db="UniProtKB">
        <authorList>
            <consortium name="EnsemblPlants"/>
        </authorList>
    </citation>
    <scope>IDENTIFICATION</scope>
    <source>
        <strain evidence="1">SL10</strain>
    </source>
</reference>
<dbReference type="Gramene" id="ONIVA07G19780.3">
    <property type="protein sequence ID" value="ONIVA07G19780.3"/>
    <property type="gene ID" value="ONIVA07G19780"/>
</dbReference>
<sequence>MLHSLYNRHRKGAHKRYHKLCWLWCYQAYSGRVPIRDITNYAGFGATQAYSGTVILKGLLWVLEVLIHCFDQ</sequence>
<dbReference type="Proteomes" id="UP000006591">
    <property type="component" value="Chromosome 7"/>
</dbReference>
<dbReference type="EnsemblPlants" id="ONIVA07G19780.2">
    <property type="protein sequence ID" value="ONIVA07G19780.2"/>
    <property type="gene ID" value="ONIVA07G19780"/>
</dbReference>
<dbReference type="EnsemblPlants" id="ONIVA07G19780.1">
    <property type="protein sequence ID" value="ONIVA07G19780.1"/>
    <property type="gene ID" value="ONIVA07G19780"/>
</dbReference>
<dbReference type="HOGENOM" id="CLU_2744011_0_0_1"/>
<name>A0A0E0I3A9_ORYNI</name>
<dbReference type="OMA" id="LEVLIHC"/>
<accession>A0A0E0I3A9</accession>
<keyword evidence="2" id="KW-1185">Reference proteome</keyword>
<dbReference type="Gramene" id="ONIVA07G19780.2">
    <property type="protein sequence ID" value="ONIVA07G19780.2"/>
    <property type="gene ID" value="ONIVA07G19780"/>
</dbReference>
<protein>
    <submittedName>
        <fullName evidence="1">Uncharacterized protein</fullName>
    </submittedName>
</protein>
<dbReference type="Gramene" id="ONIVA07G19780.1">
    <property type="protein sequence ID" value="ONIVA07G19780.1"/>
    <property type="gene ID" value="ONIVA07G19780"/>
</dbReference>
<dbReference type="EnsemblPlants" id="ONIVA07G19780.3">
    <property type="protein sequence ID" value="ONIVA07G19780.3"/>
    <property type="gene ID" value="ONIVA07G19780"/>
</dbReference>